<keyword evidence="4" id="KW-0808">Transferase</keyword>
<dbReference type="PANTHER" id="PTHR43065">
    <property type="entry name" value="SENSOR HISTIDINE KINASE"/>
    <property type="match status" value="1"/>
</dbReference>
<dbReference type="Pfam" id="PF02518">
    <property type="entry name" value="HATPase_c"/>
    <property type="match status" value="1"/>
</dbReference>
<keyword evidence="4" id="KW-0418">Kinase</keyword>
<evidence type="ECO:0000256" key="2">
    <source>
        <dbReference type="ARBA" id="ARBA00012438"/>
    </source>
</evidence>
<dbReference type="InterPro" id="IPR004358">
    <property type="entry name" value="Sig_transdc_His_kin-like_C"/>
</dbReference>
<dbReference type="RefSeq" id="WP_379853694.1">
    <property type="nucleotide sequence ID" value="NZ_JBHZPZ010000003.1"/>
</dbReference>
<dbReference type="Proteomes" id="UP001600109">
    <property type="component" value="Unassembled WGS sequence"/>
</dbReference>
<evidence type="ECO:0000259" key="3">
    <source>
        <dbReference type="PROSITE" id="PS50109"/>
    </source>
</evidence>
<dbReference type="EMBL" id="JBHZPZ010000003">
    <property type="protein sequence ID" value="MFE3867044.1"/>
    <property type="molecule type" value="Genomic_DNA"/>
</dbReference>
<reference evidence="4 5" key="1">
    <citation type="submission" date="2024-06" db="EMBL/GenBank/DDBJ databases">
        <title>Flavobacterium spp. isolated from glacier.</title>
        <authorList>
            <person name="Han D."/>
        </authorList>
    </citation>
    <scope>NUCLEOTIDE SEQUENCE [LARGE SCALE GENOMIC DNA]</scope>
    <source>
        <strain evidence="4 5">LS2P90</strain>
    </source>
</reference>
<protein>
    <recommendedName>
        <fullName evidence="2">histidine kinase</fullName>
        <ecNumber evidence="2">2.7.13.3</ecNumber>
    </recommendedName>
</protein>
<sequence>MNNSKKNYEPLKWRFDVNTFRLLGRELITDRITAVFELVKNAYDANATEVVVSFSNVNNQNSNSIISIKDNGTGMSFEDIRDKWMVVGTNSKRKTLYSEAPFNRRFVGEKGIGRFAVDKLGEKVKIITKQENEVEWLNVKIDWDEYEIKATNQQLTLFTDVENEYTYSEGNITEHGTELVITNLNEPWVKSDIERLYKELTKIVSPFYPLSPPFNIYVDSNEFADFNKRLVEVDIVKYASHTAEISFDIAKNEQEILKFDSLNGKIYTEKVPIQSFGPVSMNLFFFNTKAKRIFNQAFKGDETRIDGLKIYRNGLVTTPFAEYNDHPDNKRDILGIDKRLWRDIFNRISTREVIGLISITKEENPLIIDATNRQDFVENNQYKELKKFIIEQLNIFSEIKVFERLRRQEDGDNALEKAEENVQSFSQAIHKLEIEKPDLKQILQPLKKQAAEVSTSLKRGITAQKEAKQEYVRKENIYLSLMSLQDYAIRLSHAVRTSLGKTKRMAEFFKNKFPNARFDDVFKEYALLIYDEMETLNKVIDFMLSYAGSNIDFEDFSIKKMLNDLFFRSYKQTFLSEKITALIEFEDDLIINANKKFFEDIFQNFVSNSIKALEKNDSKIIKCTGKIIDNQFVIYFSDNGLGISKDKWKKVFEIYYTSTAEQGGAGLGLFIVKTRIEALHGNVEVIDSEFGACGATFKITLPFKKN</sequence>
<feature type="domain" description="Histidine kinase" evidence="3">
    <location>
        <begin position="490"/>
        <end position="705"/>
    </location>
</feature>
<dbReference type="PRINTS" id="PR00344">
    <property type="entry name" value="BCTRLSENSOR"/>
</dbReference>
<dbReference type="SMART" id="SM00387">
    <property type="entry name" value="HATPase_c"/>
    <property type="match status" value="1"/>
</dbReference>
<proteinExistence type="predicted"/>
<organism evidence="4 5">
    <name type="scientific">Flavobacterium xylosi</name>
    <dbReference type="NCBI Taxonomy" id="3230415"/>
    <lineage>
        <taxon>Bacteria</taxon>
        <taxon>Pseudomonadati</taxon>
        <taxon>Bacteroidota</taxon>
        <taxon>Flavobacteriia</taxon>
        <taxon>Flavobacteriales</taxon>
        <taxon>Flavobacteriaceae</taxon>
        <taxon>Flavobacterium</taxon>
    </lineage>
</organism>
<evidence type="ECO:0000313" key="5">
    <source>
        <dbReference type="Proteomes" id="UP001600109"/>
    </source>
</evidence>
<accession>A0ABW6HUD2</accession>
<dbReference type="PROSITE" id="PS50109">
    <property type="entry name" value="HIS_KIN"/>
    <property type="match status" value="1"/>
</dbReference>
<comment type="caution">
    <text evidence="4">The sequence shown here is derived from an EMBL/GenBank/DDBJ whole genome shotgun (WGS) entry which is preliminary data.</text>
</comment>
<dbReference type="EC" id="2.7.13.3" evidence="2"/>
<evidence type="ECO:0000256" key="1">
    <source>
        <dbReference type="ARBA" id="ARBA00000085"/>
    </source>
</evidence>
<dbReference type="Pfam" id="PF13589">
    <property type="entry name" value="HATPase_c_3"/>
    <property type="match status" value="1"/>
</dbReference>
<keyword evidence="5" id="KW-1185">Reference proteome</keyword>
<name>A0ABW6HUD2_9FLAO</name>
<dbReference type="InterPro" id="IPR003594">
    <property type="entry name" value="HATPase_dom"/>
</dbReference>
<dbReference type="Gene3D" id="3.30.565.10">
    <property type="entry name" value="Histidine kinase-like ATPase, C-terminal domain"/>
    <property type="match status" value="2"/>
</dbReference>
<dbReference type="GO" id="GO:0016301">
    <property type="term" value="F:kinase activity"/>
    <property type="evidence" value="ECO:0007669"/>
    <property type="project" value="UniProtKB-KW"/>
</dbReference>
<gene>
    <name evidence="4" type="ORF">ACFX5E_03030</name>
</gene>
<dbReference type="InterPro" id="IPR005467">
    <property type="entry name" value="His_kinase_dom"/>
</dbReference>
<dbReference type="InterPro" id="IPR036890">
    <property type="entry name" value="HATPase_C_sf"/>
</dbReference>
<evidence type="ECO:0000313" key="4">
    <source>
        <dbReference type="EMBL" id="MFE3867044.1"/>
    </source>
</evidence>
<dbReference type="SUPFAM" id="SSF55874">
    <property type="entry name" value="ATPase domain of HSP90 chaperone/DNA topoisomerase II/histidine kinase"/>
    <property type="match status" value="2"/>
</dbReference>
<comment type="catalytic activity">
    <reaction evidence="1">
        <text>ATP + protein L-histidine = ADP + protein N-phospho-L-histidine.</text>
        <dbReference type="EC" id="2.7.13.3"/>
    </reaction>
</comment>